<dbReference type="AlphaFoldDB" id="A0A2T9Z6T9"/>
<evidence type="ECO:0000313" key="2">
    <source>
        <dbReference type="EMBL" id="PVV00303.1"/>
    </source>
</evidence>
<dbReference type="Gene3D" id="3.30.420.40">
    <property type="match status" value="1"/>
</dbReference>
<gene>
    <name evidence="2" type="ORF">BB560_005324</name>
</gene>
<comment type="caution">
    <text evidence="2">The sequence shown here is derived from an EMBL/GenBank/DDBJ whole genome shotgun (WGS) entry which is preliminary data.</text>
</comment>
<dbReference type="PANTHER" id="PTHR11937">
    <property type="entry name" value="ACTIN"/>
    <property type="match status" value="1"/>
</dbReference>
<proteinExistence type="inferred from homology"/>
<dbReference type="InterPro" id="IPR004000">
    <property type="entry name" value="Actin"/>
</dbReference>
<dbReference type="STRING" id="133381.A0A2T9Z6T9"/>
<dbReference type="Gene3D" id="3.90.640.10">
    <property type="entry name" value="Actin, Chain A, domain 4"/>
    <property type="match status" value="1"/>
</dbReference>
<name>A0A2T9Z6T9_9FUNG</name>
<evidence type="ECO:0000313" key="3">
    <source>
        <dbReference type="Proteomes" id="UP000245609"/>
    </source>
</evidence>
<evidence type="ECO:0000256" key="1">
    <source>
        <dbReference type="RuleBase" id="RU000487"/>
    </source>
</evidence>
<keyword evidence="3" id="KW-1185">Reference proteome</keyword>
<dbReference type="OrthoDB" id="408728at2759"/>
<dbReference type="Pfam" id="PF00022">
    <property type="entry name" value="Actin"/>
    <property type="match status" value="1"/>
</dbReference>
<dbReference type="SUPFAM" id="SSF53067">
    <property type="entry name" value="Actin-like ATPase domain"/>
    <property type="match status" value="2"/>
</dbReference>
<protein>
    <recommendedName>
        <fullName evidence="4">Actin-like protein ARP6</fullName>
    </recommendedName>
</protein>
<dbReference type="InterPro" id="IPR043129">
    <property type="entry name" value="ATPase_NBD"/>
</dbReference>
<dbReference type="Proteomes" id="UP000245609">
    <property type="component" value="Unassembled WGS sequence"/>
</dbReference>
<dbReference type="SMART" id="SM00268">
    <property type="entry name" value="ACTIN"/>
    <property type="match status" value="1"/>
</dbReference>
<evidence type="ECO:0008006" key="4">
    <source>
        <dbReference type="Google" id="ProtNLM"/>
    </source>
</evidence>
<dbReference type="EMBL" id="MBFS01002106">
    <property type="protein sequence ID" value="PVV00303.1"/>
    <property type="molecule type" value="Genomic_DNA"/>
</dbReference>
<comment type="similarity">
    <text evidence="1">Belongs to the actin family.</text>
</comment>
<sequence>MSRTLIIDNGSFSIKAGYENDEICREFPNYVMKTKHTKMVYVSDLVNETNDISGLYFRSPFDKGYLVNWDTQTAIWDRLFYKSALNCSPIDTKLILTEPTFNLPEIKENMQQIVFEEYGFESLFCIPAADIVVKSNLLDIFEGKRLEKPDCMIVVDIGQYFTYVTPYLLGYPIKEAIKRVDVGGLVLSNVLKTLVSYRSWDMMEETLIVNDLKEKICYVSQDFKAEMQNSK</sequence>
<accession>A0A2T9Z6T9</accession>
<organism evidence="2 3">
    <name type="scientific">Smittium megazygosporum</name>
    <dbReference type="NCBI Taxonomy" id="133381"/>
    <lineage>
        <taxon>Eukaryota</taxon>
        <taxon>Fungi</taxon>
        <taxon>Fungi incertae sedis</taxon>
        <taxon>Zoopagomycota</taxon>
        <taxon>Kickxellomycotina</taxon>
        <taxon>Harpellomycetes</taxon>
        <taxon>Harpellales</taxon>
        <taxon>Legeriomycetaceae</taxon>
        <taxon>Smittium</taxon>
    </lineage>
</organism>
<reference evidence="2 3" key="1">
    <citation type="journal article" date="2018" name="MBio">
        <title>Comparative Genomics Reveals the Core Gene Toolbox for the Fungus-Insect Symbiosis.</title>
        <authorList>
            <person name="Wang Y."/>
            <person name="Stata M."/>
            <person name="Wang W."/>
            <person name="Stajich J.E."/>
            <person name="White M.M."/>
            <person name="Moncalvo J.M."/>
        </authorList>
    </citation>
    <scope>NUCLEOTIDE SEQUENCE [LARGE SCALE GENOMIC DNA]</scope>
    <source>
        <strain evidence="2 3">SC-DP-2</strain>
    </source>
</reference>